<sequence length="188" mass="18990">MTPRRLYGPVVLATLAAGGAVVLTSGRPWARTTVGGAGVPDDALGVTGTQAVPLVAALGVVVVTAALGVLATRGLGRRIVGGLVIALGLGIVLLVATAAEPLASAVDDAVAASPSFTGANDPGEVERTAWRWVTLLCGVAVAALGVVVVRFASTWPGLSGRYEAPRGTREDTDDDIWKALDDGRDPTE</sequence>
<gene>
    <name evidence="3" type="ORF">GCM10009821_04430</name>
</gene>
<keyword evidence="2" id="KW-0812">Transmembrane</keyword>
<keyword evidence="2" id="KW-0472">Membrane</keyword>
<organism evidence="3 4">
    <name type="scientific">Aeromicrobium halocynthiae</name>
    <dbReference type="NCBI Taxonomy" id="560557"/>
    <lineage>
        <taxon>Bacteria</taxon>
        <taxon>Bacillati</taxon>
        <taxon>Actinomycetota</taxon>
        <taxon>Actinomycetes</taxon>
        <taxon>Propionibacteriales</taxon>
        <taxon>Nocardioidaceae</taxon>
        <taxon>Aeromicrobium</taxon>
    </lineage>
</organism>
<accession>A0ABN2VRR7</accession>
<dbReference type="EMBL" id="BAAAPY010000001">
    <property type="protein sequence ID" value="GAA2070441.1"/>
    <property type="molecule type" value="Genomic_DNA"/>
</dbReference>
<dbReference type="InterPro" id="IPR019051">
    <property type="entry name" value="Trp_biosyn_TM_oprn/chp"/>
</dbReference>
<evidence type="ECO:0000313" key="4">
    <source>
        <dbReference type="Proteomes" id="UP001501480"/>
    </source>
</evidence>
<feature type="transmembrane region" description="Helical" evidence="2">
    <location>
        <begin position="129"/>
        <end position="152"/>
    </location>
</feature>
<evidence type="ECO:0000256" key="1">
    <source>
        <dbReference type="SAM" id="MobiDB-lite"/>
    </source>
</evidence>
<feature type="transmembrane region" description="Helical" evidence="2">
    <location>
        <begin position="79"/>
        <end position="99"/>
    </location>
</feature>
<keyword evidence="4" id="KW-1185">Reference proteome</keyword>
<proteinExistence type="predicted"/>
<keyword evidence="2" id="KW-1133">Transmembrane helix</keyword>
<dbReference type="Pfam" id="PF09534">
    <property type="entry name" value="Trp_oprn_chp"/>
    <property type="match status" value="1"/>
</dbReference>
<protein>
    <recommendedName>
        <fullName evidence="5">TIGR02234 family membrane protein</fullName>
    </recommendedName>
</protein>
<evidence type="ECO:0008006" key="5">
    <source>
        <dbReference type="Google" id="ProtNLM"/>
    </source>
</evidence>
<comment type="caution">
    <text evidence="3">The sequence shown here is derived from an EMBL/GenBank/DDBJ whole genome shotgun (WGS) entry which is preliminary data.</text>
</comment>
<feature type="region of interest" description="Disordered" evidence="1">
    <location>
        <begin position="162"/>
        <end position="188"/>
    </location>
</feature>
<reference evidence="3 4" key="1">
    <citation type="journal article" date="2019" name="Int. J. Syst. Evol. Microbiol.">
        <title>The Global Catalogue of Microorganisms (GCM) 10K type strain sequencing project: providing services to taxonomists for standard genome sequencing and annotation.</title>
        <authorList>
            <consortium name="The Broad Institute Genomics Platform"/>
            <consortium name="The Broad Institute Genome Sequencing Center for Infectious Disease"/>
            <person name="Wu L."/>
            <person name="Ma J."/>
        </authorList>
    </citation>
    <scope>NUCLEOTIDE SEQUENCE [LARGE SCALE GENOMIC DNA]</scope>
    <source>
        <strain evidence="3 4">JCM 15749</strain>
    </source>
</reference>
<name>A0ABN2VRR7_9ACTN</name>
<dbReference type="Proteomes" id="UP001501480">
    <property type="component" value="Unassembled WGS sequence"/>
</dbReference>
<feature type="compositionally biased region" description="Basic and acidic residues" evidence="1">
    <location>
        <begin position="163"/>
        <end position="188"/>
    </location>
</feature>
<evidence type="ECO:0000313" key="3">
    <source>
        <dbReference type="EMBL" id="GAA2070441.1"/>
    </source>
</evidence>
<dbReference type="RefSeq" id="WP_344323762.1">
    <property type="nucleotide sequence ID" value="NZ_BAAAPY010000001.1"/>
</dbReference>
<evidence type="ECO:0000256" key="2">
    <source>
        <dbReference type="SAM" id="Phobius"/>
    </source>
</evidence>
<feature type="transmembrane region" description="Helical" evidence="2">
    <location>
        <begin position="50"/>
        <end position="72"/>
    </location>
</feature>